<dbReference type="Proteomes" id="UP000000378">
    <property type="component" value="Chromosome"/>
</dbReference>
<dbReference type="FunFam" id="3.40.1380.10:FF:000006">
    <property type="entry name" value="ATP synthase gamma chain"/>
    <property type="match status" value="1"/>
</dbReference>
<dbReference type="InterPro" id="IPR035968">
    <property type="entry name" value="ATP_synth_F1_ATPase_gsu"/>
</dbReference>
<keyword evidence="12" id="KW-1185">Reference proteome</keyword>
<keyword evidence="6 10" id="KW-0406">Ion transport</keyword>
<dbReference type="GO" id="GO:0046933">
    <property type="term" value="F:proton-transporting ATP synthase activity, rotational mechanism"/>
    <property type="evidence" value="ECO:0007669"/>
    <property type="project" value="UniProtKB-UniRule"/>
</dbReference>
<keyword evidence="7 10" id="KW-0472">Membrane</keyword>
<keyword evidence="8 10" id="KW-0139">CF(1)</keyword>
<reference evidence="11 12" key="2">
    <citation type="journal article" date="2010" name="Stand. Genomic Sci.">
        <title>Complete genome sequence of Syntrophothermus lipocalidus type strain (TGB-C1).</title>
        <authorList>
            <person name="Djao O.D."/>
            <person name="Zhang X."/>
            <person name="Lucas S."/>
            <person name="Lapidus A."/>
            <person name="Del Rio T.G."/>
            <person name="Nolan M."/>
            <person name="Tice H."/>
            <person name="Cheng J.F."/>
            <person name="Han C."/>
            <person name="Tapia R."/>
            <person name="Goodwin L."/>
            <person name="Pitluck S."/>
            <person name="Liolios K."/>
            <person name="Ivanova N."/>
            <person name="Mavromatis K."/>
            <person name="Mikhailova N."/>
            <person name="Ovchinnikova G."/>
            <person name="Pati A."/>
            <person name="Brambilla E."/>
            <person name="Chen A."/>
            <person name="Palaniappan K."/>
            <person name="Land M."/>
            <person name="Hauser L."/>
            <person name="Chang Y.J."/>
            <person name="Jeffries C.D."/>
            <person name="Rohde M."/>
            <person name="Sikorski J."/>
            <person name="Spring S."/>
            <person name="Goker M."/>
            <person name="Detter J.C."/>
            <person name="Woyke T."/>
            <person name="Bristow J."/>
            <person name="Eisen J.A."/>
            <person name="Markowitz V."/>
            <person name="Hugenholtz P."/>
            <person name="Kyrpides N.C."/>
            <person name="Klenk H.P."/>
        </authorList>
    </citation>
    <scope>NUCLEOTIDE SEQUENCE [LARGE SCALE GENOMIC DNA]</scope>
    <source>
        <strain evidence="12">DSM 12680 / TGB-C1</strain>
    </source>
</reference>
<keyword evidence="5 10" id="KW-0375">Hydrogen ion transport</keyword>
<dbReference type="GO" id="GO:0005886">
    <property type="term" value="C:plasma membrane"/>
    <property type="evidence" value="ECO:0007669"/>
    <property type="project" value="UniProtKB-SubCell"/>
</dbReference>
<proteinExistence type="inferred from homology"/>
<dbReference type="HAMAP" id="MF_00815">
    <property type="entry name" value="ATP_synth_gamma_bact"/>
    <property type="match status" value="1"/>
</dbReference>
<comment type="similarity">
    <text evidence="3 10">Belongs to the ATPase gamma chain family.</text>
</comment>
<evidence type="ECO:0000256" key="10">
    <source>
        <dbReference type="HAMAP-Rule" id="MF_00815"/>
    </source>
</evidence>
<dbReference type="eggNOG" id="COG0224">
    <property type="taxonomic scope" value="Bacteria"/>
</dbReference>
<dbReference type="GO" id="GO:0045259">
    <property type="term" value="C:proton-transporting ATP synthase complex"/>
    <property type="evidence" value="ECO:0007669"/>
    <property type="project" value="UniProtKB-KW"/>
</dbReference>
<dbReference type="GO" id="GO:0042777">
    <property type="term" value="P:proton motive force-driven plasma membrane ATP synthesis"/>
    <property type="evidence" value="ECO:0007669"/>
    <property type="project" value="UniProtKB-UniRule"/>
</dbReference>
<comment type="subcellular location">
    <subcellularLocation>
        <location evidence="10">Cell membrane</location>
        <topology evidence="10">Peripheral membrane protein</topology>
    </subcellularLocation>
    <subcellularLocation>
        <location evidence="2">Membrane</location>
        <topology evidence="2">Peripheral membrane protein</topology>
    </subcellularLocation>
</comment>
<dbReference type="OrthoDB" id="9812769at2"/>
<keyword evidence="10" id="KW-1003">Cell membrane</keyword>
<dbReference type="CDD" id="cd12151">
    <property type="entry name" value="F1-ATPase_gamma"/>
    <property type="match status" value="1"/>
</dbReference>
<dbReference type="STRING" id="643648.Slip_2283"/>
<evidence type="ECO:0000256" key="8">
    <source>
        <dbReference type="ARBA" id="ARBA00023196"/>
    </source>
</evidence>
<dbReference type="GO" id="GO:0005524">
    <property type="term" value="F:ATP binding"/>
    <property type="evidence" value="ECO:0007669"/>
    <property type="project" value="UniProtKB-UniRule"/>
</dbReference>
<dbReference type="NCBIfam" id="TIGR01146">
    <property type="entry name" value="ATPsyn_F1gamma"/>
    <property type="match status" value="1"/>
</dbReference>
<dbReference type="KEGG" id="slp:Slip_2283"/>
<comment type="subunit">
    <text evidence="10">F-type ATPases have 2 components, CF(1) - the catalytic core - and CF(0) - the membrane proton channel. CF(1) has five subunits: alpha(3), beta(3), gamma(1), delta(1), epsilon(1). CF(0) has three main subunits: a, b and c.</text>
</comment>
<accession>D7CJR9</accession>
<dbReference type="PROSITE" id="PS00153">
    <property type="entry name" value="ATPASE_GAMMA"/>
    <property type="match status" value="1"/>
</dbReference>
<comment type="function">
    <text evidence="1 10">Produces ATP from ADP in the presence of a proton gradient across the membrane. The gamma chain is believed to be important in regulating ATPase activity and the flow of protons through the CF(0) complex.</text>
</comment>
<keyword evidence="9 10" id="KW-0066">ATP synthesis</keyword>
<dbReference type="SUPFAM" id="SSF52943">
    <property type="entry name" value="ATP synthase (F1-ATPase), gamma subunit"/>
    <property type="match status" value="1"/>
</dbReference>
<gene>
    <name evidence="10" type="primary">atpG</name>
    <name evidence="11" type="ordered locus">Slip_2283</name>
</gene>
<evidence type="ECO:0000256" key="9">
    <source>
        <dbReference type="ARBA" id="ARBA00023310"/>
    </source>
</evidence>
<evidence type="ECO:0000256" key="4">
    <source>
        <dbReference type="ARBA" id="ARBA00022448"/>
    </source>
</evidence>
<evidence type="ECO:0000256" key="3">
    <source>
        <dbReference type="ARBA" id="ARBA00007681"/>
    </source>
</evidence>
<evidence type="ECO:0000256" key="2">
    <source>
        <dbReference type="ARBA" id="ARBA00004170"/>
    </source>
</evidence>
<evidence type="ECO:0000313" key="12">
    <source>
        <dbReference type="Proteomes" id="UP000000378"/>
    </source>
</evidence>
<sequence>MAGRSVRDFKRRIRSVTNTRQITKAMKMVAAAKLRRAQESAEASRPYAGKLAEVLARLSAISTDTRHPLLEKHESVDNVTYVVVTADRGLCGAFNTNIIRAAQEAIKEDTRPVTVGITGVGRKGRDFFRKRGFKMQGEFVNLGDRISYAHAKEIGQYIIQMYEEGATDEVYLVYARFVNALRQVPTVVKLLPLEPPQAEEGELSPREFVADYIYEPSADEILMTLLPRYIESQVYHALLESKASEHGARMTAMGNATDNATELIDALTLQMNKARQAAITKEILDIVGGAEALRKGGK</sequence>
<dbReference type="EMBL" id="CP002048">
    <property type="protein sequence ID" value="ADI03024.1"/>
    <property type="molecule type" value="Genomic_DNA"/>
</dbReference>
<evidence type="ECO:0000256" key="1">
    <source>
        <dbReference type="ARBA" id="ARBA00003456"/>
    </source>
</evidence>
<evidence type="ECO:0000256" key="6">
    <source>
        <dbReference type="ARBA" id="ARBA00023065"/>
    </source>
</evidence>
<reference evidence="12" key="1">
    <citation type="journal article" date="2010" name="Stand. Genomic Sci.">
        <title>Complete genome sequence of Syntrophothermus lipocalidus type strain (TGB-C1T).</title>
        <authorList>
            <consortium name="US DOE Joint Genome Institute (JGI-PGF)"/>
            <person name="Djao O."/>
            <person name="Zhang X."/>
            <person name="Lucas S."/>
            <person name="Lapidus A."/>
            <person name="Glavina Del Rio T."/>
            <person name="Nolan M."/>
            <person name="Tice H."/>
            <person name="Cheng J."/>
            <person name="Han C."/>
            <person name="Tapia R."/>
            <person name="Goodwin L."/>
            <person name="Pitluck S."/>
            <person name="Liolios K."/>
            <person name="Ivanova N."/>
            <person name="Mavromatis K."/>
            <person name="Mikhailova N."/>
            <person name="Ovchinnikova G."/>
            <person name="Pati A."/>
            <person name="Brambilla E."/>
            <person name="Chen A."/>
            <person name="Palaniappan K."/>
            <person name="Land M."/>
            <person name="Hauser L."/>
            <person name="Chang Y."/>
            <person name="Jeffries C."/>
            <person name="Rohde M."/>
            <person name="Sikorski J."/>
            <person name="Spring S."/>
            <person name="Goker M."/>
            <person name="Detter J."/>
            <person name="Woyke T."/>
            <person name="Bristow J."/>
            <person name="Eisen J."/>
            <person name="Markowitz V."/>
            <person name="Hugenholtz P."/>
            <person name="Kyrpides N."/>
            <person name="Klenk H."/>
        </authorList>
    </citation>
    <scope>NUCLEOTIDE SEQUENCE [LARGE SCALE GENOMIC DNA]</scope>
    <source>
        <strain evidence="12">DSM 12680 / TGB-C1</strain>
    </source>
</reference>
<dbReference type="NCBIfam" id="NF004145">
    <property type="entry name" value="PRK05621.1-2"/>
    <property type="match status" value="1"/>
</dbReference>
<organism evidence="11 12">
    <name type="scientific">Syntrophothermus lipocalidus (strain DSM 12680 / TGB-C1)</name>
    <dbReference type="NCBI Taxonomy" id="643648"/>
    <lineage>
        <taxon>Bacteria</taxon>
        <taxon>Bacillati</taxon>
        <taxon>Bacillota</taxon>
        <taxon>Clostridia</taxon>
        <taxon>Eubacteriales</taxon>
        <taxon>Syntrophomonadaceae</taxon>
        <taxon>Syntrophothermus</taxon>
    </lineage>
</organism>
<dbReference type="PANTHER" id="PTHR11693">
    <property type="entry name" value="ATP SYNTHASE GAMMA CHAIN"/>
    <property type="match status" value="1"/>
</dbReference>
<dbReference type="RefSeq" id="WP_013176426.1">
    <property type="nucleotide sequence ID" value="NC_014220.1"/>
</dbReference>
<evidence type="ECO:0000313" key="11">
    <source>
        <dbReference type="EMBL" id="ADI03024.1"/>
    </source>
</evidence>
<keyword evidence="4 10" id="KW-0813">Transport</keyword>
<name>D7CJR9_SYNLT</name>
<dbReference type="Pfam" id="PF00231">
    <property type="entry name" value="ATP-synt"/>
    <property type="match status" value="1"/>
</dbReference>
<evidence type="ECO:0000256" key="7">
    <source>
        <dbReference type="ARBA" id="ARBA00023136"/>
    </source>
</evidence>
<dbReference type="InterPro" id="IPR000131">
    <property type="entry name" value="ATP_synth_F1_gsu"/>
</dbReference>
<dbReference type="Gene3D" id="3.40.1380.10">
    <property type="match status" value="1"/>
</dbReference>
<dbReference type="HOGENOM" id="CLU_050669_0_1_9"/>
<dbReference type="PANTHER" id="PTHR11693:SF22">
    <property type="entry name" value="ATP SYNTHASE SUBUNIT GAMMA, MITOCHONDRIAL"/>
    <property type="match status" value="1"/>
</dbReference>
<dbReference type="Gene3D" id="1.10.287.80">
    <property type="entry name" value="ATP synthase, gamma subunit, helix hairpin domain"/>
    <property type="match status" value="1"/>
</dbReference>
<dbReference type="InterPro" id="IPR023632">
    <property type="entry name" value="ATP_synth_F1_gsu_CS"/>
</dbReference>
<evidence type="ECO:0000256" key="5">
    <source>
        <dbReference type="ARBA" id="ARBA00022781"/>
    </source>
</evidence>
<protein>
    <recommendedName>
        <fullName evidence="10">ATP synthase gamma chain</fullName>
    </recommendedName>
    <alternativeName>
        <fullName evidence="10">ATP synthase F1 sector gamma subunit</fullName>
    </alternativeName>
    <alternativeName>
        <fullName evidence="10">F-ATPase gamma subunit</fullName>
    </alternativeName>
</protein>
<dbReference type="PRINTS" id="PR00126">
    <property type="entry name" value="ATPASEGAMMA"/>
</dbReference>
<dbReference type="AlphaFoldDB" id="D7CJR9"/>